<dbReference type="Pfam" id="PF09992">
    <property type="entry name" value="NAGPA"/>
    <property type="match status" value="1"/>
</dbReference>
<reference evidence="2 3" key="1">
    <citation type="journal article" date="2016" name="Virus Genes">
        <title>Complete genome sequence of the cold-active bacteriophage VMY22 from Bacillus cereus.</title>
        <authorList>
            <person name="Qin K."/>
            <person name="Cheng B."/>
            <person name="Zhang S."/>
            <person name="Wang N."/>
            <person name="Fang Y."/>
            <person name="Zhang Q."/>
            <person name="Kuang A."/>
            <person name="Lin L."/>
            <person name="Ji X."/>
            <person name="Wei Y."/>
        </authorList>
    </citation>
    <scope>NUCLEOTIDE SEQUENCE [LARGE SCALE GENOMIC DNA]</scope>
</reference>
<dbReference type="InterPro" id="IPR018711">
    <property type="entry name" value="NAGPA"/>
</dbReference>
<dbReference type="OrthoDB" id="685at10239"/>
<dbReference type="Proteomes" id="UP000201978">
    <property type="component" value="Segment"/>
</dbReference>
<dbReference type="CDD" id="cd19958">
    <property type="entry name" value="pyocin_knob"/>
    <property type="match status" value="1"/>
</dbReference>
<evidence type="ECO:0000313" key="3">
    <source>
        <dbReference type="Proteomes" id="UP000201978"/>
    </source>
</evidence>
<feature type="domain" description="Phosphodiester glycosidase" evidence="1">
    <location>
        <begin position="181"/>
        <end position="358"/>
    </location>
</feature>
<dbReference type="EMBL" id="KT780304">
    <property type="protein sequence ID" value="ALH46482.1"/>
    <property type="molecule type" value="Genomic_DNA"/>
</dbReference>
<dbReference type="GeneID" id="26625164"/>
<evidence type="ECO:0000313" key="2">
    <source>
        <dbReference type="EMBL" id="ALH46482.1"/>
    </source>
</evidence>
<dbReference type="PANTHER" id="PTHR40446">
    <property type="entry name" value="N-ACETYLGLUCOSAMINE-1-PHOSPHODIESTER ALPHA-N-ACETYLGLUCOSAMINIDASE"/>
    <property type="match status" value="1"/>
</dbReference>
<accession>A0A0N9RRG0</accession>
<evidence type="ECO:0000259" key="1">
    <source>
        <dbReference type="Pfam" id="PF09992"/>
    </source>
</evidence>
<name>A0A0N9RRG0_9CAUD</name>
<protein>
    <recommendedName>
        <fullName evidence="1">Phosphodiester glycosidase domain-containing protein</fullName>
    </recommendedName>
</protein>
<dbReference type="KEGG" id="vg:26625164"/>
<organism evidence="2 3">
    <name type="scientific">Bacillus phage VMY22</name>
    <dbReference type="NCBI Taxonomy" id="1734382"/>
    <lineage>
        <taxon>Viruses</taxon>
        <taxon>Duplodnaviria</taxon>
        <taxon>Heunggongvirae</taxon>
        <taxon>Uroviricota</taxon>
        <taxon>Caudoviricetes</taxon>
        <taxon>Salasmaviridae</taxon>
        <taxon>Mingyongvirus</taxon>
        <taxon>Mingyongvirus VMY22</taxon>
    </lineage>
</organism>
<sequence length="547" mass="62564">MSTPIIGVTPIIMPVGYPYAKYLPSAYDDSLSIYGELTQIRAFLMDVVNHQNEVIEKFNELIAWFYGKGLEETVIKVLNQWIKEGKFDEIIAQVVEELKMIRELVEPIHYGKDFVTVTKHREYETNYYLTHIKMEEQFCNCEDEMADPNKIIIKHGYAMDSFNTVQGETCREFHTRHENTVTMNASVWDNDHKMIGISIQDGKLISDRMHDALWTLTVDSKGKFYSYSPATRGQDLIDNHDVQQAWTGFYPLIMDGKQVDPSIWEHNAADTIALGNRNAIGQYANGNIVILTSEGRTALNKGLTYAMMIEIFNKLGVNFAYNLDGGGSTSTSVRNYQLNRPYDGRGKIDRKQGDFLYIRKPHENKNLGLIPEDINELKKLIDDNYANLYNLSEVRTSIFKQIMPKDVTFGGIEFWEEDIRHSKMLVNKDYFSMVKYDAQGENGLNYFKVNRETGVVETVKGRFGEFMGGTLVVEDANSVMVNGEYRATGSTINTPKPATWILKVYRASDNDMIQIAIPFTRTEATYIRTKGSGTWGEWQKYIEPSQS</sequence>
<dbReference type="PANTHER" id="PTHR40446:SF2">
    <property type="entry name" value="N-ACETYLGLUCOSAMINE-1-PHOSPHODIESTER ALPHA-N-ACETYLGLUCOSAMINIDASE"/>
    <property type="match status" value="1"/>
</dbReference>
<gene>
    <name evidence="2" type="ORF">VMY22_17</name>
</gene>
<keyword evidence="3" id="KW-1185">Reference proteome</keyword>
<proteinExistence type="predicted"/>
<dbReference type="RefSeq" id="YP_009198022.1">
    <property type="nucleotide sequence ID" value="NC_028789.1"/>
</dbReference>